<feature type="transmembrane region" description="Helical" evidence="1">
    <location>
        <begin position="31"/>
        <end position="51"/>
    </location>
</feature>
<dbReference type="GO" id="GO:0005615">
    <property type="term" value="C:extracellular space"/>
    <property type="evidence" value="ECO:0007669"/>
    <property type="project" value="TreeGrafter"/>
</dbReference>
<reference evidence="2" key="1">
    <citation type="submission" date="2014-07" db="EMBL/GenBank/DDBJ databases">
        <authorList>
            <person name="Martin A.A"/>
            <person name="De Silva N."/>
        </authorList>
    </citation>
    <scope>NUCLEOTIDE SEQUENCE</scope>
</reference>
<dbReference type="InterPro" id="IPR004245">
    <property type="entry name" value="DUF229"/>
</dbReference>
<dbReference type="PANTHER" id="PTHR10974:SF75">
    <property type="entry name" value="SULFATASE DOMAIN-CONTAINING PROTEIN"/>
    <property type="match status" value="1"/>
</dbReference>
<keyword evidence="1" id="KW-0472">Membrane</keyword>
<dbReference type="InterPro" id="IPR017850">
    <property type="entry name" value="Alkaline_phosphatase_core_sf"/>
</dbReference>
<dbReference type="WBParaSite" id="SVE_0176500.1">
    <property type="protein sequence ID" value="SVE_0176500.1"/>
    <property type="gene ID" value="SVE_0176500"/>
</dbReference>
<dbReference type="SUPFAM" id="SSF53649">
    <property type="entry name" value="Alkaline phosphatase-like"/>
    <property type="match status" value="1"/>
</dbReference>
<evidence type="ECO:0000256" key="1">
    <source>
        <dbReference type="SAM" id="Phobius"/>
    </source>
</evidence>
<dbReference type="Proteomes" id="UP000035680">
    <property type="component" value="Unassembled WGS sequence"/>
</dbReference>
<dbReference type="Gene3D" id="3.40.720.10">
    <property type="entry name" value="Alkaline Phosphatase, subunit A"/>
    <property type="match status" value="1"/>
</dbReference>
<keyword evidence="1" id="KW-0812">Transmembrane</keyword>
<organism evidence="2 3">
    <name type="scientific">Strongyloides venezuelensis</name>
    <name type="common">Threadworm</name>
    <dbReference type="NCBI Taxonomy" id="75913"/>
    <lineage>
        <taxon>Eukaryota</taxon>
        <taxon>Metazoa</taxon>
        <taxon>Ecdysozoa</taxon>
        <taxon>Nematoda</taxon>
        <taxon>Chromadorea</taxon>
        <taxon>Rhabditida</taxon>
        <taxon>Tylenchina</taxon>
        <taxon>Panagrolaimomorpha</taxon>
        <taxon>Strongyloidoidea</taxon>
        <taxon>Strongyloididae</taxon>
        <taxon>Strongyloides</taxon>
    </lineage>
</organism>
<keyword evidence="2" id="KW-1185">Reference proteome</keyword>
<proteinExistence type="predicted"/>
<keyword evidence="1" id="KW-1133">Transmembrane helix</keyword>
<name>A0A0K0EZ06_STRVS</name>
<dbReference type="Pfam" id="PF02995">
    <property type="entry name" value="DUF229"/>
    <property type="match status" value="1"/>
</dbReference>
<evidence type="ECO:0000313" key="2">
    <source>
        <dbReference type="Proteomes" id="UP000035680"/>
    </source>
</evidence>
<dbReference type="STRING" id="75913.A0A0K0EZ06"/>
<dbReference type="PANTHER" id="PTHR10974">
    <property type="entry name" value="FI08016P-RELATED"/>
    <property type="match status" value="1"/>
</dbReference>
<dbReference type="AlphaFoldDB" id="A0A0K0EZ06"/>
<evidence type="ECO:0000313" key="3">
    <source>
        <dbReference type="WBParaSite" id="SVE_0176500.1"/>
    </source>
</evidence>
<reference evidence="3" key="2">
    <citation type="submission" date="2015-08" db="UniProtKB">
        <authorList>
            <consortium name="WormBaseParasite"/>
        </authorList>
    </citation>
    <scope>IDENTIFICATION</scope>
</reference>
<accession>A0A0K0EZ06</accession>
<sequence length="685" mass="80511">MSTGSSITIQNNPTFDDEIKKSMNFSKKKRVYVGYAIILITMMLVILSVYFRSAKYLPSLDSSIALSYEKTKDYYEKVDDVKYRIKNHDLTCEFNECNPWPDDYERWFDPNKKSPPCEPVDKNLYYYIKNDTIFIKNEMKSKINCSYTCYFRRNWGHIDIVKEVKIEGKAVLECDVPWVKCYNEENVQVYENIELIQRKLNDTFEEKRDFFKPGYSLPNDVKKYSLHVIVIDSLSYYNALRALNKTRSVLLKHGGIEMKYLNIQGENSMPNSHAFLVNKISENIQEPSFSKPKKINDWGSENPCNIPLDNTTLIFDYYKKMGYVTLYADDYEIEIFEFPNCEGFVNDFSHHTTRIRQFLVRNNLNNSRQVINEDKKNKCYLNGQDIFKYYGDFLKRYSNQPSASLIWQSNLIHDSIDNIFEQDEYLSEYFEKNSQYNKDSFIILMGDHGFRLGQYMDTDNGKYEHMNAYFLIKPPAELLGSQELIDNLKANSVKHISQLDVYATFLDILTEGPKNNFTNLRPYDLSNVVNITVKGSSLIRPLPDKNRSCYDMNIPFEYCLCQPKYAKLDRRQSGEIYKRLEEVFIKDINKQLEHGNLKEICSQLKIHNDVKDSFVVKTSKRNNTTLYEIMAIMKPGKGSFRAYYNHNFTLLSKITRTNTYKVQAELCADVTEYRKFCFCKSLVND</sequence>
<protein>
    <submittedName>
        <fullName evidence="3">Sulfatase domain-containing protein</fullName>
    </submittedName>
</protein>